<keyword evidence="3" id="KW-0547">Nucleotide-binding</keyword>
<dbReference type="SUPFAM" id="SSF52540">
    <property type="entry name" value="P-loop containing nucleoside triphosphate hydrolases"/>
    <property type="match status" value="1"/>
</dbReference>
<accession>A0ABQ3YQF1</accession>
<protein>
    <submittedName>
        <fullName evidence="6">ABC transporter ATP-binding protein</fullName>
    </submittedName>
</protein>
<dbReference type="InterPro" id="IPR017871">
    <property type="entry name" value="ABC_transporter-like_CS"/>
</dbReference>
<evidence type="ECO:0000313" key="6">
    <source>
        <dbReference type="EMBL" id="GID99766.1"/>
    </source>
</evidence>
<evidence type="ECO:0000256" key="2">
    <source>
        <dbReference type="ARBA" id="ARBA00022448"/>
    </source>
</evidence>
<dbReference type="InterPro" id="IPR003439">
    <property type="entry name" value="ABC_transporter-like_ATP-bd"/>
</dbReference>
<keyword evidence="2" id="KW-0813">Transport</keyword>
<comment type="caution">
    <text evidence="6">The sequence shown here is derived from an EMBL/GenBank/DDBJ whole genome shotgun (WGS) entry which is preliminary data.</text>
</comment>
<name>A0ABQ3YQF1_9ACTN</name>
<evidence type="ECO:0000313" key="7">
    <source>
        <dbReference type="Proteomes" id="UP000637628"/>
    </source>
</evidence>
<dbReference type="Proteomes" id="UP000637628">
    <property type="component" value="Unassembled WGS sequence"/>
</dbReference>
<dbReference type="PANTHER" id="PTHR43335:SF4">
    <property type="entry name" value="ABC TRANSPORTER, ATP-BINDING PROTEIN"/>
    <property type="match status" value="1"/>
</dbReference>
<keyword evidence="4 6" id="KW-0067">ATP-binding</keyword>
<proteinExistence type="inferred from homology"/>
<sequence length="327" mass="34864">MDAVLEIAGLQKTYRSRKGVRRALDGFDMVVEAGQVHGFLGPNGSGKTTTLRTLLGLIRPNGGRMAILGQEVPRHLPAVAGQVGAIVESPQFFGNFTSYDTLSLLADAGGVRRERVDAVLELVGLRDRAKERVRTYSLGMKQRLAVASALLKEPKLLILDEPANGLDPGGIREMRTLMRNLSESGMTVLLSSHILGEIQLICDQVTIIAAGRRVAHGSVAEVLASHASSSVRVRLEPGIDLLTAAQLLRAKGAQVDLGTDFFTVGNAGNPAQITRILAEQQIYVSELTPTTADLESVFLELTGTAPVDGQNRQVDQVAATAQGGWGQ</sequence>
<evidence type="ECO:0000256" key="1">
    <source>
        <dbReference type="ARBA" id="ARBA00005417"/>
    </source>
</evidence>
<keyword evidence="7" id="KW-1185">Reference proteome</keyword>
<evidence type="ECO:0000259" key="5">
    <source>
        <dbReference type="PROSITE" id="PS50893"/>
    </source>
</evidence>
<reference evidence="6 7" key="1">
    <citation type="submission" date="2021-01" db="EMBL/GenBank/DDBJ databases">
        <title>Whole genome shotgun sequence of Actinoplanes durhamensis NBRC 14914.</title>
        <authorList>
            <person name="Komaki H."/>
            <person name="Tamura T."/>
        </authorList>
    </citation>
    <scope>NUCLEOTIDE SEQUENCE [LARGE SCALE GENOMIC DNA]</scope>
    <source>
        <strain evidence="6 7">NBRC 14914</strain>
    </source>
</reference>
<dbReference type="Pfam" id="PF00005">
    <property type="entry name" value="ABC_tran"/>
    <property type="match status" value="1"/>
</dbReference>
<evidence type="ECO:0000256" key="4">
    <source>
        <dbReference type="ARBA" id="ARBA00022840"/>
    </source>
</evidence>
<dbReference type="InterPro" id="IPR027417">
    <property type="entry name" value="P-loop_NTPase"/>
</dbReference>
<dbReference type="PANTHER" id="PTHR43335">
    <property type="entry name" value="ABC TRANSPORTER, ATP-BINDING PROTEIN"/>
    <property type="match status" value="1"/>
</dbReference>
<dbReference type="Gene3D" id="3.40.50.300">
    <property type="entry name" value="P-loop containing nucleotide triphosphate hydrolases"/>
    <property type="match status" value="1"/>
</dbReference>
<evidence type="ECO:0000256" key="3">
    <source>
        <dbReference type="ARBA" id="ARBA00022741"/>
    </source>
</evidence>
<comment type="similarity">
    <text evidence="1">Belongs to the ABC transporter superfamily.</text>
</comment>
<dbReference type="PROSITE" id="PS50893">
    <property type="entry name" value="ABC_TRANSPORTER_2"/>
    <property type="match status" value="1"/>
</dbReference>
<organism evidence="6 7">
    <name type="scientific">Paractinoplanes durhamensis</name>
    <dbReference type="NCBI Taxonomy" id="113563"/>
    <lineage>
        <taxon>Bacteria</taxon>
        <taxon>Bacillati</taxon>
        <taxon>Actinomycetota</taxon>
        <taxon>Actinomycetes</taxon>
        <taxon>Micromonosporales</taxon>
        <taxon>Micromonosporaceae</taxon>
        <taxon>Paractinoplanes</taxon>
    </lineage>
</organism>
<dbReference type="InterPro" id="IPR003593">
    <property type="entry name" value="AAA+_ATPase"/>
</dbReference>
<dbReference type="GO" id="GO:0005524">
    <property type="term" value="F:ATP binding"/>
    <property type="evidence" value="ECO:0007669"/>
    <property type="project" value="UniProtKB-KW"/>
</dbReference>
<dbReference type="EMBL" id="BOML01000010">
    <property type="protein sequence ID" value="GID99766.1"/>
    <property type="molecule type" value="Genomic_DNA"/>
</dbReference>
<dbReference type="PROSITE" id="PS00211">
    <property type="entry name" value="ABC_TRANSPORTER_1"/>
    <property type="match status" value="1"/>
</dbReference>
<dbReference type="SMART" id="SM00382">
    <property type="entry name" value="AAA"/>
    <property type="match status" value="1"/>
</dbReference>
<dbReference type="RefSeq" id="WP_203725424.1">
    <property type="nucleotide sequence ID" value="NZ_BAAATX010000032.1"/>
</dbReference>
<gene>
    <name evidence="6" type="ORF">Adu01nite_11170</name>
</gene>
<feature type="domain" description="ABC transporter" evidence="5">
    <location>
        <begin position="5"/>
        <end position="235"/>
    </location>
</feature>